<evidence type="ECO:0000256" key="1">
    <source>
        <dbReference type="ARBA" id="ARBA00007824"/>
    </source>
</evidence>
<keyword evidence="5" id="KW-0812">Transmembrane</keyword>
<protein>
    <submittedName>
        <fullName evidence="8">HRAS-like suppressor 2</fullName>
    </submittedName>
</protein>
<evidence type="ECO:0000256" key="2">
    <source>
        <dbReference type="ARBA" id="ARBA00022679"/>
    </source>
</evidence>
<accession>A0A8B8DJX2</accession>
<evidence type="ECO:0000256" key="5">
    <source>
        <dbReference type="SAM" id="Phobius"/>
    </source>
</evidence>
<dbReference type="PANTHER" id="PTHR13943:SF77">
    <property type="entry name" value="LRAT DOMAIN-CONTAINING PROTEIN"/>
    <property type="match status" value="1"/>
</dbReference>
<keyword evidence="4" id="KW-0443">Lipid metabolism</keyword>
<dbReference type="GO" id="GO:0005737">
    <property type="term" value="C:cytoplasm"/>
    <property type="evidence" value="ECO:0007669"/>
    <property type="project" value="TreeGrafter"/>
</dbReference>
<feature type="transmembrane region" description="Helical" evidence="5">
    <location>
        <begin position="144"/>
        <end position="165"/>
    </location>
</feature>
<dbReference type="AlphaFoldDB" id="A0A8B8DJX2"/>
<proteinExistence type="inferred from homology"/>
<dbReference type="KEGG" id="cvn:111127143"/>
<gene>
    <name evidence="8" type="primary">LOC111127143</name>
</gene>
<evidence type="ECO:0000256" key="3">
    <source>
        <dbReference type="ARBA" id="ARBA00022801"/>
    </source>
</evidence>
<dbReference type="GO" id="GO:0004623">
    <property type="term" value="F:phospholipase A2 activity"/>
    <property type="evidence" value="ECO:0007669"/>
    <property type="project" value="TreeGrafter"/>
</dbReference>
<dbReference type="InterPro" id="IPR007053">
    <property type="entry name" value="LRAT_dom"/>
</dbReference>
<evidence type="ECO:0000313" key="7">
    <source>
        <dbReference type="Proteomes" id="UP000694844"/>
    </source>
</evidence>
<dbReference type="Gene3D" id="3.90.1720.10">
    <property type="entry name" value="endopeptidase domain like (from Nostoc punctiforme)"/>
    <property type="match status" value="1"/>
</dbReference>
<dbReference type="GeneID" id="111127143"/>
<dbReference type="GO" id="GO:0008970">
    <property type="term" value="F:phospholipase A1 activity"/>
    <property type="evidence" value="ECO:0007669"/>
    <property type="project" value="TreeGrafter"/>
</dbReference>
<keyword evidence="2" id="KW-0808">Transferase</keyword>
<keyword evidence="7" id="KW-1185">Reference proteome</keyword>
<keyword evidence="5" id="KW-1133">Transmembrane helix</keyword>
<dbReference type="Proteomes" id="UP000694844">
    <property type="component" value="Chromosome 3"/>
</dbReference>
<dbReference type="RefSeq" id="XP_022327899.1">
    <property type="nucleotide sequence ID" value="XM_022472191.1"/>
</dbReference>
<evidence type="ECO:0000313" key="8">
    <source>
        <dbReference type="RefSeq" id="XP_022327899.1"/>
    </source>
</evidence>
<dbReference type="OrthoDB" id="421951at2759"/>
<dbReference type="PANTHER" id="PTHR13943">
    <property type="entry name" value="HRAS-LIKE SUPPRESSOR - RELATED"/>
    <property type="match status" value="1"/>
</dbReference>
<organism evidence="7 8">
    <name type="scientific">Crassostrea virginica</name>
    <name type="common">Eastern oyster</name>
    <dbReference type="NCBI Taxonomy" id="6565"/>
    <lineage>
        <taxon>Eukaryota</taxon>
        <taxon>Metazoa</taxon>
        <taxon>Spiralia</taxon>
        <taxon>Lophotrochozoa</taxon>
        <taxon>Mollusca</taxon>
        <taxon>Bivalvia</taxon>
        <taxon>Autobranchia</taxon>
        <taxon>Pteriomorphia</taxon>
        <taxon>Ostreida</taxon>
        <taxon>Ostreoidea</taxon>
        <taxon>Ostreidae</taxon>
        <taxon>Crassostrea</taxon>
    </lineage>
</organism>
<dbReference type="PROSITE" id="PS51934">
    <property type="entry name" value="LRAT"/>
    <property type="match status" value="1"/>
</dbReference>
<sequence length="172" mass="19625">MAYKQHNRRVIKNARRGDLLEFRRGLYSHWAVYIGNEEVIHLAGDENDGINGNVKARHMFTICGKTFNKALVKRDNVWDVVLDSKVEINNNKDQKCRPRSVEEIVEEAILKIGEIGYNVLWNNCEHFAAYCRYGVKWSQQADTFLTGVAVTAGVVTVAALLKNLFIGEKKKE</sequence>
<evidence type="ECO:0000259" key="6">
    <source>
        <dbReference type="PROSITE" id="PS51934"/>
    </source>
</evidence>
<name>A0A8B8DJX2_CRAVI</name>
<dbReference type="InterPro" id="IPR051496">
    <property type="entry name" value="H-rev107_PLA/AT"/>
</dbReference>
<keyword evidence="3" id="KW-0378">Hydrolase</keyword>
<evidence type="ECO:0000256" key="4">
    <source>
        <dbReference type="ARBA" id="ARBA00023098"/>
    </source>
</evidence>
<dbReference type="Pfam" id="PF04970">
    <property type="entry name" value="LRAT"/>
    <property type="match status" value="1"/>
</dbReference>
<dbReference type="GO" id="GO:0016410">
    <property type="term" value="F:N-acyltransferase activity"/>
    <property type="evidence" value="ECO:0007669"/>
    <property type="project" value="TreeGrafter"/>
</dbReference>
<comment type="similarity">
    <text evidence="1">Belongs to the H-rev107 family.</text>
</comment>
<keyword evidence="5" id="KW-0472">Membrane</keyword>
<dbReference type="GO" id="GO:0070292">
    <property type="term" value="P:N-acylphosphatidylethanolamine metabolic process"/>
    <property type="evidence" value="ECO:0007669"/>
    <property type="project" value="TreeGrafter"/>
</dbReference>
<feature type="domain" description="LRAT" evidence="6">
    <location>
        <begin position="19"/>
        <end position="140"/>
    </location>
</feature>
<reference evidence="8" key="1">
    <citation type="submission" date="2025-08" db="UniProtKB">
        <authorList>
            <consortium name="RefSeq"/>
        </authorList>
    </citation>
    <scope>IDENTIFICATION</scope>
    <source>
        <tissue evidence="8">Whole sample</tissue>
    </source>
</reference>